<dbReference type="Gene3D" id="3.10.180.10">
    <property type="entry name" value="2,3-Dihydroxybiphenyl 1,2-Dioxygenase, domain 1"/>
    <property type="match status" value="1"/>
</dbReference>
<dbReference type="SUPFAM" id="SSF54593">
    <property type="entry name" value="Glyoxalase/Bleomycin resistance protein/Dihydroxybiphenyl dioxygenase"/>
    <property type="match status" value="1"/>
</dbReference>
<dbReference type="PROSITE" id="PS51819">
    <property type="entry name" value="VOC"/>
    <property type="match status" value="1"/>
</dbReference>
<protein>
    <submittedName>
        <fullName evidence="3">VOC family protein</fullName>
    </submittedName>
</protein>
<accession>A0A3N4P2F3</accession>
<organism evidence="3 4">
    <name type="scientific">Aureibaculum marinum</name>
    <dbReference type="NCBI Taxonomy" id="2487930"/>
    <lineage>
        <taxon>Bacteria</taxon>
        <taxon>Pseudomonadati</taxon>
        <taxon>Bacteroidota</taxon>
        <taxon>Flavobacteriia</taxon>
        <taxon>Flavobacteriales</taxon>
        <taxon>Flavobacteriaceae</taxon>
        <taxon>Aureibaculum</taxon>
    </lineage>
</organism>
<reference evidence="3 4" key="1">
    <citation type="submission" date="2018-11" db="EMBL/GenBank/DDBJ databases">
        <title>Aureibaculum marinum gen. nov., sp. nov., a member of the family Flavobacteriaceae isolated from the Bohai Sea.</title>
        <authorList>
            <person name="Ji X."/>
        </authorList>
    </citation>
    <scope>NUCLEOTIDE SEQUENCE [LARGE SCALE GENOMIC DNA]</scope>
    <source>
        <strain evidence="3 4">BH-SD17</strain>
    </source>
</reference>
<dbReference type="PANTHER" id="PTHR21366">
    <property type="entry name" value="GLYOXALASE FAMILY PROTEIN"/>
    <property type="match status" value="1"/>
</dbReference>
<proteinExistence type="predicted"/>
<dbReference type="AlphaFoldDB" id="A0A3N4P2F3"/>
<name>A0A3N4P2F3_9FLAO</name>
<gene>
    <name evidence="3" type="ORF">EGM88_03915</name>
</gene>
<dbReference type="RefSeq" id="WP_123896672.1">
    <property type="nucleotide sequence ID" value="NZ_RPFJ01000004.1"/>
</dbReference>
<dbReference type="Pfam" id="PF00903">
    <property type="entry name" value="Glyoxalase"/>
    <property type="match status" value="1"/>
</dbReference>
<feature type="chain" id="PRO_5018184071" evidence="1">
    <location>
        <begin position="20"/>
        <end position="152"/>
    </location>
</feature>
<keyword evidence="1" id="KW-0732">Signal</keyword>
<evidence type="ECO:0000259" key="2">
    <source>
        <dbReference type="PROSITE" id="PS51819"/>
    </source>
</evidence>
<dbReference type="EMBL" id="RPFJ01000004">
    <property type="protein sequence ID" value="RPD99146.1"/>
    <property type="molecule type" value="Genomic_DNA"/>
</dbReference>
<dbReference type="OrthoDB" id="192739at2"/>
<dbReference type="InterPro" id="IPR029068">
    <property type="entry name" value="Glyas_Bleomycin-R_OHBP_Dase"/>
</dbReference>
<keyword evidence="4" id="KW-1185">Reference proteome</keyword>
<comment type="caution">
    <text evidence="3">The sequence shown here is derived from an EMBL/GenBank/DDBJ whole genome shotgun (WGS) entry which is preliminary data.</text>
</comment>
<feature type="domain" description="VOC" evidence="2">
    <location>
        <begin position="25"/>
        <end position="150"/>
    </location>
</feature>
<sequence length="152" mass="17816">MKNLILLLVLNFSFFYSNAQSFKLEHDHSTIQVENIDTSVQFYKDILNLKELETPWPEYKLIRFLDTGKNQQLHIAQAQVDKYGDIKVNKVLHLAFAVKDFDGYLEYLSEKGIKYSNFAGESKKQQSRPDGVRQIYFQDPDGYWIEINDVGR</sequence>
<evidence type="ECO:0000313" key="3">
    <source>
        <dbReference type="EMBL" id="RPD99146.1"/>
    </source>
</evidence>
<evidence type="ECO:0000256" key="1">
    <source>
        <dbReference type="SAM" id="SignalP"/>
    </source>
</evidence>
<dbReference type="InterPro" id="IPR004360">
    <property type="entry name" value="Glyas_Fos-R_dOase_dom"/>
</dbReference>
<feature type="signal peptide" evidence="1">
    <location>
        <begin position="1"/>
        <end position="19"/>
    </location>
</feature>
<dbReference type="Proteomes" id="UP000270856">
    <property type="component" value="Unassembled WGS sequence"/>
</dbReference>
<dbReference type="InterPro" id="IPR050383">
    <property type="entry name" value="GlyoxalaseI/FosfomycinResist"/>
</dbReference>
<evidence type="ECO:0000313" key="4">
    <source>
        <dbReference type="Proteomes" id="UP000270856"/>
    </source>
</evidence>
<dbReference type="PANTHER" id="PTHR21366:SF14">
    <property type="entry name" value="GLYOXALASE DOMAIN-CONTAINING PROTEIN 5"/>
    <property type="match status" value="1"/>
</dbReference>
<dbReference type="InterPro" id="IPR037523">
    <property type="entry name" value="VOC_core"/>
</dbReference>